<evidence type="ECO:0000313" key="12">
    <source>
        <dbReference type="Proteomes" id="UP000092462"/>
    </source>
</evidence>
<evidence type="ECO:0000256" key="3">
    <source>
        <dbReference type="ARBA" id="ARBA00022679"/>
    </source>
</evidence>
<evidence type="ECO:0000256" key="8">
    <source>
        <dbReference type="ARBA" id="ARBA00023136"/>
    </source>
</evidence>
<evidence type="ECO:0000313" key="11">
    <source>
        <dbReference type="EnsemblMetazoa" id="PPAI001513-PA"/>
    </source>
</evidence>
<dbReference type="InterPro" id="IPR030457">
    <property type="entry name" value="ELO_CS"/>
</dbReference>
<feature type="transmembrane region" description="Helical" evidence="10">
    <location>
        <begin position="311"/>
        <end position="329"/>
    </location>
</feature>
<dbReference type="GO" id="GO:0042761">
    <property type="term" value="P:very long-chain fatty acid biosynthetic process"/>
    <property type="evidence" value="ECO:0007669"/>
    <property type="project" value="TreeGrafter"/>
</dbReference>
<keyword evidence="7 10" id="KW-0443">Lipid metabolism</keyword>
<dbReference type="EMBL" id="AJVK01022764">
    <property type="status" value="NOT_ANNOTATED_CDS"/>
    <property type="molecule type" value="Genomic_DNA"/>
</dbReference>
<keyword evidence="8 10" id="KW-0472">Membrane</keyword>
<keyword evidence="9 10" id="KW-0275">Fatty acid biosynthesis</keyword>
<sequence length="741" mass="87073">MMKNPLMLLILVAVYLYFVLKWGPKFMEKRKPFNLERILIVFNVIQIVVCSYIFISGFCAVNSIEHNWLCQPVDYTRSPSALRILILTYYYFLTKILDLLDTVFFVLRKKDSQVTFLHVYHHAGMLVCAWVAVKYVGGGHNVTLGLVNTFVHIAMYSYYLLAALNSKYKNNIWWKKHITQLQLIQFFILFVHYLLLFLIDCGFPKFIGYFITPQNAFMLAMFGDFYYKAYISPLKSTSKVMITPKRKQPVNGHLDTYLDNMTATFGAEDTSEIAEDLIMAYVLRKIVELYIYFNEEVSDPRVYPWPMMKNPFTTIGVLLLYLQLVLKWGPRFMEKRQPFNLRYIMIAYNAAQIVLCFNLLLDSLRLCYFQGYSLLCEPVDYSTSDRAIAIAKGFYTYYLLKNLDLFDTIFFVLRKKQNQVTFLHVYHHTGMQLLAWHSVKYLPGGHGAFMGSINCLVHIIMYFYYLLTAISPRYKGSVWWKKYLTQLQIIQFFAILVHWLVLIPSDCGYPRFPIIIMVPQNLFMFCLFADFYYRDQFLSVTAGSLTNQHHRKKDIGSDRDRTMTTIIGDIKSKYDEMIVGIDPEIDNWLFMKSPLPVLGIILIYLYFVLKLGPQIMASRKAFHMKKLLVFYNFYQAVQVDNTAMEIFKFVVGIAIPNDRGLVHAAWRASWWHLKYLPGPQFLVIGFLNSFVHIVMYFYYMIAAMGPKYQRFLWWKKYLTTLQLAQFCVMLCYLTMIALMDS</sequence>
<keyword evidence="3 10" id="KW-0808">Transferase</keyword>
<feature type="transmembrane region" description="Helical" evidence="10">
    <location>
        <begin position="183"/>
        <end position="200"/>
    </location>
</feature>
<feature type="transmembrane region" description="Helical" evidence="10">
    <location>
        <begin position="681"/>
        <end position="701"/>
    </location>
</feature>
<keyword evidence="6 10" id="KW-1133">Transmembrane helix</keyword>
<evidence type="ECO:0000256" key="2">
    <source>
        <dbReference type="ARBA" id="ARBA00022516"/>
    </source>
</evidence>
<dbReference type="GO" id="GO:0034625">
    <property type="term" value="P:fatty acid elongation, monounsaturated fatty acid"/>
    <property type="evidence" value="ECO:0007669"/>
    <property type="project" value="TreeGrafter"/>
</dbReference>
<dbReference type="VEuPathDB" id="VectorBase:PPAI001513"/>
<feature type="transmembrane region" description="Helical" evidence="10">
    <location>
        <begin position="597"/>
        <end position="617"/>
    </location>
</feature>
<feature type="transmembrane region" description="Helical" evidence="10">
    <location>
        <begin position="6"/>
        <end position="23"/>
    </location>
</feature>
<comment type="subcellular location">
    <subcellularLocation>
        <location evidence="1">Membrane</location>
        <topology evidence="1">Multi-pass membrane protein</topology>
    </subcellularLocation>
</comment>
<dbReference type="GO" id="GO:0005789">
    <property type="term" value="C:endoplasmic reticulum membrane"/>
    <property type="evidence" value="ECO:0007669"/>
    <property type="project" value="TreeGrafter"/>
</dbReference>
<evidence type="ECO:0000256" key="10">
    <source>
        <dbReference type="RuleBase" id="RU361115"/>
    </source>
</evidence>
<dbReference type="AlphaFoldDB" id="A0A1B0D2E0"/>
<dbReference type="VEuPathDB" id="VectorBase:PPAPM1_007199"/>
<feature type="transmembrane region" description="Helical" evidence="10">
    <location>
        <begin position="483"/>
        <end position="502"/>
    </location>
</feature>
<name>A0A1B0D2E0_PHLPP</name>
<dbReference type="GO" id="GO:0009922">
    <property type="term" value="F:fatty acid elongase activity"/>
    <property type="evidence" value="ECO:0007669"/>
    <property type="project" value="UniProtKB-EC"/>
</dbReference>
<proteinExistence type="inferred from homology"/>
<dbReference type="GO" id="GO:0034626">
    <property type="term" value="P:fatty acid elongation, polyunsaturated fatty acid"/>
    <property type="evidence" value="ECO:0007669"/>
    <property type="project" value="TreeGrafter"/>
</dbReference>
<comment type="similarity">
    <text evidence="10">Belongs to the ELO family.</text>
</comment>
<dbReference type="PROSITE" id="PS01188">
    <property type="entry name" value="ELO"/>
    <property type="match status" value="2"/>
</dbReference>
<comment type="caution">
    <text evidence="10">Lacks conserved residue(s) required for the propagation of feature annotation.</text>
</comment>
<evidence type="ECO:0000256" key="1">
    <source>
        <dbReference type="ARBA" id="ARBA00004141"/>
    </source>
</evidence>
<dbReference type="PANTHER" id="PTHR11157:SF21">
    <property type="entry name" value="ELONGATION OF VERY LONG CHAIN FATTY ACIDS PROTEIN"/>
    <property type="match status" value="1"/>
</dbReference>
<feature type="transmembrane region" description="Helical" evidence="10">
    <location>
        <begin position="448"/>
        <end position="471"/>
    </location>
</feature>
<comment type="catalytic activity">
    <reaction evidence="10">
        <text>a very-long-chain acyl-CoA + malonyl-CoA + H(+) = a very-long-chain 3-oxoacyl-CoA + CO2 + CoA</text>
        <dbReference type="Rhea" id="RHEA:32727"/>
        <dbReference type="ChEBI" id="CHEBI:15378"/>
        <dbReference type="ChEBI" id="CHEBI:16526"/>
        <dbReference type="ChEBI" id="CHEBI:57287"/>
        <dbReference type="ChEBI" id="CHEBI:57384"/>
        <dbReference type="ChEBI" id="CHEBI:90725"/>
        <dbReference type="ChEBI" id="CHEBI:90736"/>
        <dbReference type="EC" id="2.3.1.199"/>
    </reaction>
</comment>
<keyword evidence="5 10" id="KW-0276">Fatty acid metabolism</keyword>
<evidence type="ECO:0000256" key="9">
    <source>
        <dbReference type="ARBA" id="ARBA00023160"/>
    </source>
</evidence>
<keyword evidence="4 10" id="KW-0812">Transmembrane</keyword>
<keyword evidence="2 10" id="KW-0444">Lipid biosynthesis</keyword>
<reference evidence="11" key="1">
    <citation type="submission" date="2022-08" db="UniProtKB">
        <authorList>
            <consortium name="EnsemblMetazoa"/>
        </authorList>
    </citation>
    <scope>IDENTIFICATION</scope>
    <source>
        <strain evidence="11">Israel</strain>
    </source>
</reference>
<feature type="transmembrane region" description="Helical" evidence="10">
    <location>
        <begin position="35"/>
        <end position="64"/>
    </location>
</feature>
<dbReference type="GO" id="GO:0030148">
    <property type="term" value="P:sphingolipid biosynthetic process"/>
    <property type="evidence" value="ECO:0007669"/>
    <property type="project" value="TreeGrafter"/>
</dbReference>
<dbReference type="VEuPathDB" id="VectorBase:PPAPM1_005188"/>
<protein>
    <recommendedName>
        <fullName evidence="10">Elongation of very long chain fatty acids protein</fullName>
        <ecNumber evidence="10">2.3.1.199</ecNumber>
    </recommendedName>
    <alternativeName>
        <fullName evidence="10">Very-long-chain 3-oxoacyl-CoA synthase</fullName>
    </alternativeName>
</protein>
<dbReference type="PANTHER" id="PTHR11157">
    <property type="entry name" value="FATTY ACID ACYL TRANSFERASE-RELATED"/>
    <property type="match status" value="1"/>
</dbReference>
<evidence type="ECO:0000256" key="7">
    <source>
        <dbReference type="ARBA" id="ARBA00023098"/>
    </source>
</evidence>
<dbReference type="VEuPathDB" id="VectorBase:PPAPM1_009249"/>
<dbReference type="Pfam" id="PF01151">
    <property type="entry name" value="ELO"/>
    <property type="match status" value="4"/>
</dbReference>
<feature type="transmembrane region" description="Helical" evidence="10">
    <location>
        <begin position="119"/>
        <end position="136"/>
    </location>
</feature>
<dbReference type="InterPro" id="IPR002076">
    <property type="entry name" value="ELO_fam"/>
</dbReference>
<dbReference type="EC" id="2.3.1.199" evidence="10"/>
<dbReference type="Proteomes" id="UP000092462">
    <property type="component" value="Unassembled WGS sequence"/>
</dbReference>
<organism evidence="11 12">
    <name type="scientific">Phlebotomus papatasi</name>
    <name type="common">Sandfly</name>
    <dbReference type="NCBI Taxonomy" id="29031"/>
    <lineage>
        <taxon>Eukaryota</taxon>
        <taxon>Metazoa</taxon>
        <taxon>Ecdysozoa</taxon>
        <taxon>Arthropoda</taxon>
        <taxon>Hexapoda</taxon>
        <taxon>Insecta</taxon>
        <taxon>Pterygota</taxon>
        <taxon>Neoptera</taxon>
        <taxon>Endopterygota</taxon>
        <taxon>Diptera</taxon>
        <taxon>Nematocera</taxon>
        <taxon>Psychodoidea</taxon>
        <taxon>Psychodidae</taxon>
        <taxon>Phlebotomus</taxon>
        <taxon>Phlebotomus</taxon>
    </lineage>
</organism>
<feature type="transmembrane region" description="Helical" evidence="10">
    <location>
        <begin position="721"/>
        <end position="739"/>
    </location>
</feature>
<evidence type="ECO:0000256" key="5">
    <source>
        <dbReference type="ARBA" id="ARBA00022832"/>
    </source>
</evidence>
<keyword evidence="12" id="KW-1185">Reference proteome</keyword>
<dbReference type="GO" id="GO:0019367">
    <property type="term" value="P:fatty acid elongation, saturated fatty acid"/>
    <property type="evidence" value="ECO:0007669"/>
    <property type="project" value="TreeGrafter"/>
</dbReference>
<feature type="transmembrane region" description="Helical" evidence="10">
    <location>
        <begin position="142"/>
        <end position="162"/>
    </location>
</feature>
<evidence type="ECO:0000256" key="4">
    <source>
        <dbReference type="ARBA" id="ARBA00022692"/>
    </source>
</evidence>
<evidence type="ECO:0000256" key="6">
    <source>
        <dbReference type="ARBA" id="ARBA00022989"/>
    </source>
</evidence>
<accession>A0A1B0D2E0</accession>
<feature type="transmembrane region" description="Helical" evidence="10">
    <location>
        <begin position="84"/>
        <end position="107"/>
    </location>
</feature>
<feature type="transmembrane region" description="Helical" evidence="10">
    <location>
        <begin position="514"/>
        <end position="533"/>
    </location>
</feature>
<dbReference type="EnsemblMetazoa" id="PPAI001513-RA">
    <property type="protein sequence ID" value="PPAI001513-PA"/>
    <property type="gene ID" value="PPAI001513"/>
</dbReference>
<feature type="transmembrane region" description="Helical" evidence="10">
    <location>
        <begin position="341"/>
        <end position="361"/>
    </location>
</feature>